<reference evidence="1" key="1">
    <citation type="submission" date="2021-06" db="EMBL/GenBank/DDBJ databases">
        <authorList>
            <person name="Kallberg Y."/>
            <person name="Tangrot J."/>
            <person name="Rosling A."/>
        </authorList>
    </citation>
    <scope>NUCLEOTIDE SEQUENCE</scope>
    <source>
        <strain evidence="1">28 12/20/2015</strain>
    </source>
</reference>
<gene>
    <name evidence="1" type="ORF">SPELUC_LOCUS7011</name>
</gene>
<feature type="non-terminal residue" evidence="1">
    <location>
        <position position="70"/>
    </location>
</feature>
<comment type="caution">
    <text evidence="1">The sequence shown here is derived from an EMBL/GenBank/DDBJ whole genome shotgun (WGS) entry which is preliminary data.</text>
</comment>
<keyword evidence="2" id="KW-1185">Reference proteome</keyword>
<accession>A0ACA9MMH5</accession>
<proteinExistence type="predicted"/>
<dbReference type="Proteomes" id="UP000789366">
    <property type="component" value="Unassembled WGS sequence"/>
</dbReference>
<evidence type="ECO:0000313" key="1">
    <source>
        <dbReference type="EMBL" id="CAG8598272.1"/>
    </source>
</evidence>
<evidence type="ECO:0000313" key="2">
    <source>
        <dbReference type="Proteomes" id="UP000789366"/>
    </source>
</evidence>
<organism evidence="1 2">
    <name type="scientific">Cetraspora pellucida</name>
    <dbReference type="NCBI Taxonomy" id="1433469"/>
    <lineage>
        <taxon>Eukaryota</taxon>
        <taxon>Fungi</taxon>
        <taxon>Fungi incertae sedis</taxon>
        <taxon>Mucoromycota</taxon>
        <taxon>Glomeromycotina</taxon>
        <taxon>Glomeromycetes</taxon>
        <taxon>Diversisporales</taxon>
        <taxon>Gigasporaceae</taxon>
        <taxon>Cetraspora</taxon>
    </lineage>
</organism>
<protein>
    <submittedName>
        <fullName evidence="1">252_t:CDS:1</fullName>
    </submittedName>
</protein>
<sequence>MEEAKEKRFENKVEYGSLFDERKDIIKFARISKRTQHYAMMASALDQANEGMYVAEVLAPLPVSVMHKTN</sequence>
<name>A0ACA9MMH5_9GLOM</name>
<dbReference type="EMBL" id="CAJVPW010008903">
    <property type="protein sequence ID" value="CAG8598272.1"/>
    <property type="molecule type" value="Genomic_DNA"/>
</dbReference>